<evidence type="ECO:0000256" key="5">
    <source>
        <dbReference type="SAM" id="Phobius"/>
    </source>
</evidence>
<feature type="transmembrane region" description="Helical" evidence="5">
    <location>
        <begin position="463"/>
        <end position="482"/>
    </location>
</feature>
<keyword evidence="4 5" id="KW-0472">Membrane</keyword>
<feature type="transmembrane region" description="Helical" evidence="5">
    <location>
        <begin position="83"/>
        <end position="102"/>
    </location>
</feature>
<accession>A0AAX2ZEH5</accession>
<feature type="transmembrane region" description="Helical" evidence="5">
    <location>
        <begin position="126"/>
        <end position="147"/>
    </location>
</feature>
<dbReference type="RefSeq" id="WP_228415357.1">
    <property type="nucleotide sequence ID" value="NZ_CP081135.1"/>
</dbReference>
<evidence type="ECO:0000259" key="6">
    <source>
        <dbReference type="Pfam" id="PF13515"/>
    </source>
</evidence>
<gene>
    <name evidence="7" type="ORF">JW646_12565</name>
</gene>
<dbReference type="GO" id="GO:0016020">
    <property type="term" value="C:membrane"/>
    <property type="evidence" value="ECO:0007669"/>
    <property type="project" value="UniProtKB-SubCell"/>
</dbReference>
<evidence type="ECO:0000256" key="2">
    <source>
        <dbReference type="ARBA" id="ARBA00022692"/>
    </source>
</evidence>
<dbReference type="KEGG" id="tem:JW646_12565"/>
<feature type="transmembrane region" description="Helical" evidence="5">
    <location>
        <begin position="344"/>
        <end position="364"/>
    </location>
</feature>
<feature type="domain" description="Integral membrane bound transporter" evidence="6">
    <location>
        <begin position="357"/>
        <end position="477"/>
    </location>
</feature>
<sequence length="639" mass="73241">MNKKLIILKTSTFVFVVFFVVIFKLIFGEENTLIGVSTITATLMFLDQDLTLSPVRSAIKLILINLLIGISSYLVISNMYLGVLLNFFTLFIVSYNFCYNFRNPLYIPFTLQYIFLLSNPVDSKGFLVRILALISGALVIVLTQILVNNNKLSKSGNKLLENVCDSIENKIEYKEQYDLVDDGIEKVNQSIDAFRTMVYDKREHNYYLTEEGRLKLNLSVALESIHTMIHDIDLNIIDEDILNTLEFLIKEVKMLLINSDDNINENNISIYMEKLLKICEQKNTNDLLNLQLLDSMILLSDTIESLELLDKKQYNLVNRSHEISELFSDSKIKLFLTDRKSIRFCYAIRVAICISIGSFIIQYFDLSEGRWILFTLFSLINPLYEVSKSKTKDRLFATLIGALIIFALFTIFKDPTARMLIVLIAGYLNGYATEYKYATIFVTISAIGSAALVGNVKVLTINRILFVLVGTVIALLANKYIFPYKVKDSMIQLKNMYHETIISMLKEVKNLIEGNKQPTTMKNLIILTSLIDAKARTNEKMTNSPHYSQIISGRRFLTTSIYELYMLILRGKIKFQNQKEILNDLNNLIYCSNEDVSTKINHIEQGISMSKDINTKIILSSIMIILRELSYLNELNKSI</sequence>
<feature type="transmembrane region" description="Helical" evidence="5">
    <location>
        <begin position="58"/>
        <end position="76"/>
    </location>
</feature>
<dbReference type="Pfam" id="PF13515">
    <property type="entry name" value="FUSC_2"/>
    <property type="match status" value="1"/>
</dbReference>
<reference evidence="7 8" key="1">
    <citation type="journal article" date="2023" name="Int. J. Syst. Evol. Microbiol.">
        <title>Terrisporobacter hibernicus sp. nov., isolated from bovine faeces in Northern Ireland.</title>
        <authorList>
            <person name="Mitchell M."/>
            <person name="Nguyen S.V."/>
            <person name="Connor M."/>
            <person name="Fairley D.J."/>
            <person name="Donoghue O."/>
            <person name="Marshall H."/>
            <person name="Koolman L."/>
            <person name="McMullan G."/>
            <person name="Schaffer K.E."/>
            <person name="McGrath J.W."/>
            <person name="Fanning S."/>
        </authorList>
    </citation>
    <scope>NUCLEOTIDE SEQUENCE [LARGE SCALE GENOMIC DNA]</scope>
    <source>
        <strain evidence="7 8">MCA3</strain>
    </source>
</reference>
<protein>
    <submittedName>
        <fullName evidence="7">FUSC family protein</fullName>
    </submittedName>
</protein>
<keyword evidence="8" id="KW-1185">Reference proteome</keyword>
<evidence type="ECO:0000256" key="3">
    <source>
        <dbReference type="ARBA" id="ARBA00022989"/>
    </source>
</evidence>
<evidence type="ECO:0000313" key="8">
    <source>
        <dbReference type="Proteomes" id="UP001198983"/>
    </source>
</evidence>
<organism evidence="7 8">
    <name type="scientific">Terrisporobacter hibernicus</name>
    <dbReference type="NCBI Taxonomy" id="2813371"/>
    <lineage>
        <taxon>Bacteria</taxon>
        <taxon>Bacillati</taxon>
        <taxon>Bacillota</taxon>
        <taxon>Clostridia</taxon>
        <taxon>Peptostreptococcales</taxon>
        <taxon>Peptostreptococcaceae</taxon>
        <taxon>Terrisporobacter</taxon>
    </lineage>
</organism>
<evidence type="ECO:0000313" key="7">
    <source>
        <dbReference type="EMBL" id="UEL46474.1"/>
    </source>
</evidence>
<feature type="transmembrane region" description="Helical" evidence="5">
    <location>
        <begin position="394"/>
        <end position="412"/>
    </location>
</feature>
<evidence type="ECO:0000256" key="1">
    <source>
        <dbReference type="ARBA" id="ARBA00004141"/>
    </source>
</evidence>
<feature type="transmembrane region" description="Helical" evidence="5">
    <location>
        <begin position="370"/>
        <end position="387"/>
    </location>
</feature>
<dbReference type="Proteomes" id="UP001198983">
    <property type="component" value="Chromosome"/>
</dbReference>
<keyword evidence="2 5" id="KW-0812">Transmembrane</keyword>
<dbReference type="AlphaFoldDB" id="A0AAX2ZEH5"/>
<evidence type="ECO:0000256" key="4">
    <source>
        <dbReference type="ARBA" id="ARBA00023136"/>
    </source>
</evidence>
<feature type="transmembrane region" description="Helical" evidence="5">
    <location>
        <begin position="437"/>
        <end position="456"/>
    </location>
</feature>
<feature type="transmembrane region" description="Helical" evidence="5">
    <location>
        <begin position="7"/>
        <end position="27"/>
    </location>
</feature>
<keyword evidence="3 5" id="KW-1133">Transmembrane helix</keyword>
<comment type="subcellular location">
    <subcellularLocation>
        <location evidence="1">Membrane</location>
        <topology evidence="1">Multi-pass membrane protein</topology>
    </subcellularLocation>
</comment>
<dbReference type="InterPro" id="IPR049453">
    <property type="entry name" value="Memb_transporter_dom"/>
</dbReference>
<proteinExistence type="predicted"/>
<name>A0AAX2ZEH5_9FIRM</name>
<dbReference type="EMBL" id="CP081135">
    <property type="protein sequence ID" value="UEL46474.1"/>
    <property type="molecule type" value="Genomic_DNA"/>
</dbReference>